<accession>H8I434</accession>
<organism evidence="1 2">
    <name type="scientific">Methanocella conradii (strain DSM 24694 / JCM 17849 / CGMCC 1.5162 / HZ254)</name>
    <dbReference type="NCBI Taxonomy" id="1041930"/>
    <lineage>
        <taxon>Archaea</taxon>
        <taxon>Methanobacteriati</taxon>
        <taxon>Methanobacteriota</taxon>
        <taxon>Stenosarchaea group</taxon>
        <taxon>Methanomicrobia</taxon>
        <taxon>Methanocellales</taxon>
        <taxon>Methanocellaceae</taxon>
        <taxon>Methanocella</taxon>
    </lineage>
</organism>
<reference evidence="1 2" key="1">
    <citation type="journal article" date="2012" name="J. Bacteriol.">
        <title>Complete genome sequence of a thermophilic methanogen, Methanocella conradii HZ254, isolated from Chinese rice field soil.</title>
        <authorList>
            <person name="Lu Z."/>
            <person name="Lu Y."/>
        </authorList>
    </citation>
    <scope>NUCLEOTIDE SEQUENCE [LARGE SCALE GENOMIC DNA]</scope>
    <source>
        <strain evidence="2">DSM 24694 / JCM 17849 / CGMCC 1.5162 / HZ254</strain>
    </source>
</reference>
<dbReference type="Proteomes" id="UP000005233">
    <property type="component" value="Chromosome"/>
</dbReference>
<dbReference type="RefSeq" id="WP_014405012.1">
    <property type="nucleotide sequence ID" value="NC_017034.1"/>
</dbReference>
<keyword evidence="2" id="KW-1185">Reference proteome</keyword>
<gene>
    <name evidence="1" type="ordered locus">Mtc_0405</name>
</gene>
<name>H8I434_METCZ</name>
<dbReference type="KEGG" id="mez:Mtc_0405"/>
<dbReference type="OrthoDB" id="146811at2157"/>
<dbReference type="HOGENOM" id="CLU_817879_0_0_2"/>
<dbReference type="GeneID" id="11970288"/>
<evidence type="ECO:0000313" key="2">
    <source>
        <dbReference type="Proteomes" id="UP000005233"/>
    </source>
</evidence>
<dbReference type="EMBL" id="CP003243">
    <property type="protein sequence ID" value="AFC99173.1"/>
    <property type="molecule type" value="Genomic_DNA"/>
</dbReference>
<evidence type="ECO:0000313" key="1">
    <source>
        <dbReference type="EMBL" id="AFC99173.1"/>
    </source>
</evidence>
<sequence length="337" mass="37714">MSESQQLYESLREFLWRKLKLSPKAHYNPDFLIKDDIISIRPNLIIDDGRERYVIEVKKKLSMVAVSVINLYKDLISKRSDRHSYHFLIVCKTSAPLEEAIAKAAGIDVLLLPSGAKIPGMEEAKPSAGVKLTSEKSWIVISSLLKEKIASIRQLALKNNVSYGWAHKIIEALLSQGIATREDGYIAIWDVNKLLNGVAWERPFEDLFVREIHVDKNSAFEAACYVSQVMKNANIDCAFTSYTAAGLYTGYAVRGDTAYAYVKKEDMDSFIDLLSEDIAKDGVAIRLYMPDRGVFKEARELEDVTVVSPAQTLLDIAGLGYAGKDVTMKMVEKYAAL</sequence>
<dbReference type="eggNOG" id="arCOG06565">
    <property type="taxonomic scope" value="Archaea"/>
</dbReference>
<proteinExistence type="predicted"/>
<dbReference type="AlphaFoldDB" id="H8I434"/>
<protein>
    <submittedName>
        <fullName evidence="1">Uncharacterized protein</fullName>
    </submittedName>
</protein>